<dbReference type="GO" id="GO:0005506">
    <property type="term" value="F:iron ion binding"/>
    <property type="evidence" value="ECO:0007669"/>
    <property type="project" value="InterPro"/>
</dbReference>
<evidence type="ECO:0000256" key="9">
    <source>
        <dbReference type="PIRSR" id="PIRSR602401-1"/>
    </source>
</evidence>
<gene>
    <name evidence="12" type="ORF">TEA_006408</name>
</gene>
<feature type="transmembrane region" description="Helical" evidence="11">
    <location>
        <begin position="6"/>
        <end position="24"/>
    </location>
</feature>
<comment type="subcellular location">
    <subcellularLocation>
        <location evidence="1">Membrane</location>
    </subcellularLocation>
</comment>
<keyword evidence="6 9" id="KW-0408">Iron</keyword>
<name>A0A4S4DVZ1_CAMSN</name>
<comment type="similarity">
    <text evidence="2 10">Belongs to the cytochrome P450 family.</text>
</comment>
<evidence type="ECO:0000256" key="10">
    <source>
        <dbReference type="RuleBase" id="RU000461"/>
    </source>
</evidence>
<keyword evidence="4 9" id="KW-0479">Metal-binding</keyword>
<dbReference type="PANTHER" id="PTHR47947">
    <property type="entry name" value="CYTOCHROME P450 82C3-RELATED"/>
    <property type="match status" value="1"/>
</dbReference>
<dbReference type="InterPro" id="IPR036396">
    <property type="entry name" value="Cyt_P450_sf"/>
</dbReference>
<dbReference type="GO" id="GO:0004497">
    <property type="term" value="F:monooxygenase activity"/>
    <property type="evidence" value="ECO:0007669"/>
    <property type="project" value="UniProtKB-KW"/>
</dbReference>
<dbReference type="SUPFAM" id="SSF48264">
    <property type="entry name" value="Cytochrome P450"/>
    <property type="match status" value="1"/>
</dbReference>
<dbReference type="CDD" id="cd20653">
    <property type="entry name" value="CYP81"/>
    <property type="match status" value="1"/>
</dbReference>
<dbReference type="InterPro" id="IPR050651">
    <property type="entry name" value="Plant_Cytochrome_P450_Monoox"/>
</dbReference>
<evidence type="ECO:0000256" key="7">
    <source>
        <dbReference type="ARBA" id="ARBA00023033"/>
    </source>
</evidence>
<keyword evidence="7 10" id="KW-0503">Monooxygenase</keyword>
<reference evidence="12 13" key="1">
    <citation type="journal article" date="2018" name="Proc. Natl. Acad. Sci. U.S.A.">
        <title>Draft genome sequence of Camellia sinensis var. sinensis provides insights into the evolution of the tea genome and tea quality.</title>
        <authorList>
            <person name="Wei C."/>
            <person name="Yang H."/>
            <person name="Wang S."/>
            <person name="Zhao J."/>
            <person name="Liu C."/>
            <person name="Gao L."/>
            <person name="Xia E."/>
            <person name="Lu Y."/>
            <person name="Tai Y."/>
            <person name="She G."/>
            <person name="Sun J."/>
            <person name="Cao H."/>
            <person name="Tong W."/>
            <person name="Gao Q."/>
            <person name="Li Y."/>
            <person name="Deng W."/>
            <person name="Jiang X."/>
            <person name="Wang W."/>
            <person name="Chen Q."/>
            <person name="Zhang S."/>
            <person name="Li H."/>
            <person name="Wu J."/>
            <person name="Wang P."/>
            <person name="Li P."/>
            <person name="Shi C."/>
            <person name="Zheng F."/>
            <person name="Jian J."/>
            <person name="Huang B."/>
            <person name="Shan D."/>
            <person name="Shi M."/>
            <person name="Fang C."/>
            <person name="Yue Y."/>
            <person name="Li F."/>
            <person name="Li D."/>
            <person name="Wei S."/>
            <person name="Han B."/>
            <person name="Jiang C."/>
            <person name="Yin Y."/>
            <person name="Xia T."/>
            <person name="Zhang Z."/>
            <person name="Bennetzen J.L."/>
            <person name="Zhao S."/>
            <person name="Wan X."/>
        </authorList>
    </citation>
    <scope>NUCLEOTIDE SEQUENCE [LARGE SCALE GENOMIC DNA]</scope>
    <source>
        <strain evidence="13">cv. Shuchazao</strain>
        <tissue evidence="12">Leaf</tissue>
    </source>
</reference>
<evidence type="ECO:0000256" key="5">
    <source>
        <dbReference type="ARBA" id="ARBA00023002"/>
    </source>
</evidence>
<dbReference type="PRINTS" id="PR00463">
    <property type="entry name" value="EP450I"/>
</dbReference>
<keyword evidence="8 11" id="KW-0472">Membrane</keyword>
<dbReference type="PANTHER" id="PTHR47947:SF20">
    <property type="entry name" value="CYTOCHROME P450 FAMILY PROTEIN"/>
    <property type="match status" value="1"/>
</dbReference>
<dbReference type="Pfam" id="PF00067">
    <property type="entry name" value="p450"/>
    <property type="match status" value="1"/>
</dbReference>
<dbReference type="GO" id="GO:0020037">
    <property type="term" value="F:heme binding"/>
    <property type="evidence" value="ECO:0007669"/>
    <property type="project" value="InterPro"/>
</dbReference>
<dbReference type="InterPro" id="IPR001128">
    <property type="entry name" value="Cyt_P450"/>
</dbReference>
<evidence type="ECO:0000256" key="3">
    <source>
        <dbReference type="ARBA" id="ARBA00022617"/>
    </source>
</evidence>
<comment type="cofactor">
    <cofactor evidence="9">
        <name>heme</name>
        <dbReference type="ChEBI" id="CHEBI:30413"/>
    </cofactor>
</comment>
<protein>
    <recommendedName>
        <fullName evidence="14">Cytochrome P450</fullName>
    </recommendedName>
</protein>
<dbReference type="Proteomes" id="UP000306102">
    <property type="component" value="Unassembled WGS sequence"/>
</dbReference>
<evidence type="ECO:0000313" key="13">
    <source>
        <dbReference type="Proteomes" id="UP000306102"/>
    </source>
</evidence>
<feature type="binding site" description="axial binding residue" evidence="9">
    <location>
        <position position="441"/>
    </location>
    <ligand>
        <name>heme</name>
        <dbReference type="ChEBI" id="CHEBI:30413"/>
    </ligand>
    <ligandPart>
        <name>Fe</name>
        <dbReference type="ChEBI" id="CHEBI:18248"/>
    </ligandPart>
</feature>
<evidence type="ECO:0000313" key="12">
    <source>
        <dbReference type="EMBL" id="THG07518.1"/>
    </source>
</evidence>
<dbReference type="InterPro" id="IPR002401">
    <property type="entry name" value="Cyt_P450_E_grp-I"/>
</dbReference>
<sequence length="504" mass="57375">MEETNWYTRALIIFPLLLLFFKLFTSKQERYKNLPPSPPGLPILGHLHLLKDPLHQTLQAFSDNYGPIIFLRFGPRKVLVVTSPSAVEECFTKNDIVFANRPRSPAGKHLSYDYTTIAAASYGDLWRNLRRITTLEIFSNSRLERTSGIRGEEVKFWVNQLMKNCGDGGYSKVNLKNKFFGLSFNVITMMIMGKRFYGEGVEDVEEAKLFQNLMREHFELANTSNPADIFPVLRWVDFFGMEKKFVANAENMDKFLQDLVDKRRRISASTKTKTLIDNLLSLQETEPEFYTNNIINGIIMTLLIAGTETSSATMEWAMSLLLNHPDVMTKVQAEINAHVEQDRLINEQDLPKLNYLSNVINEALRLYSPVPLLLPHEASKDCTVGKYDVPRGTMLMVNALAIHRDPKLWENPTMFMPERFEVDTAEDGYRLIPFGCGRRGCPGANLAKKMVGLALGALIQSFEWKRIDENEVDMAESSGLTMPKLKPLEAICKPRPSMSTQCLI</sequence>
<accession>A0A4S4DVZ1</accession>
<evidence type="ECO:0000256" key="8">
    <source>
        <dbReference type="ARBA" id="ARBA00023136"/>
    </source>
</evidence>
<comment type="caution">
    <text evidence="12">The sequence shown here is derived from an EMBL/GenBank/DDBJ whole genome shotgun (WGS) entry which is preliminary data.</text>
</comment>
<keyword evidence="13" id="KW-1185">Reference proteome</keyword>
<evidence type="ECO:0000256" key="11">
    <source>
        <dbReference type="SAM" id="Phobius"/>
    </source>
</evidence>
<dbReference type="FunFam" id="1.10.630.10:FF:000023">
    <property type="entry name" value="Cytochrome P450 family protein"/>
    <property type="match status" value="1"/>
</dbReference>
<dbReference type="PRINTS" id="PR00385">
    <property type="entry name" value="P450"/>
</dbReference>
<evidence type="ECO:0000256" key="2">
    <source>
        <dbReference type="ARBA" id="ARBA00010617"/>
    </source>
</evidence>
<dbReference type="GO" id="GO:0016705">
    <property type="term" value="F:oxidoreductase activity, acting on paired donors, with incorporation or reduction of molecular oxygen"/>
    <property type="evidence" value="ECO:0007669"/>
    <property type="project" value="InterPro"/>
</dbReference>
<dbReference type="EMBL" id="SDRB02009947">
    <property type="protein sequence ID" value="THG07518.1"/>
    <property type="molecule type" value="Genomic_DNA"/>
</dbReference>
<evidence type="ECO:0008006" key="14">
    <source>
        <dbReference type="Google" id="ProtNLM"/>
    </source>
</evidence>
<dbReference type="AlphaFoldDB" id="A0A4S4DVZ1"/>
<dbReference type="InterPro" id="IPR017972">
    <property type="entry name" value="Cyt_P450_CS"/>
</dbReference>
<evidence type="ECO:0000256" key="4">
    <source>
        <dbReference type="ARBA" id="ARBA00022723"/>
    </source>
</evidence>
<keyword evidence="11" id="KW-0812">Transmembrane</keyword>
<keyword evidence="11" id="KW-1133">Transmembrane helix</keyword>
<proteinExistence type="inferred from homology"/>
<dbReference type="STRING" id="542762.A0A4S4DVZ1"/>
<evidence type="ECO:0000256" key="1">
    <source>
        <dbReference type="ARBA" id="ARBA00004370"/>
    </source>
</evidence>
<evidence type="ECO:0000256" key="6">
    <source>
        <dbReference type="ARBA" id="ARBA00023004"/>
    </source>
</evidence>
<dbReference type="GO" id="GO:0016020">
    <property type="term" value="C:membrane"/>
    <property type="evidence" value="ECO:0007669"/>
    <property type="project" value="UniProtKB-SubCell"/>
</dbReference>
<organism evidence="12 13">
    <name type="scientific">Camellia sinensis var. sinensis</name>
    <name type="common">China tea</name>
    <dbReference type="NCBI Taxonomy" id="542762"/>
    <lineage>
        <taxon>Eukaryota</taxon>
        <taxon>Viridiplantae</taxon>
        <taxon>Streptophyta</taxon>
        <taxon>Embryophyta</taxon>
        <taxon>Tracheophyta</taxon>
        <taxon>Spermatophyta</taxon>
        <taxon>Magnoliopsida</taxon>
        <taxon>eudicotyledons</taxon>
        <taxon>Gunneridae</taxon>
        <taxon>Pentapetalae</taxon>
        <taxon>asterids</taxon>
        <taxon>Ericales</taxon>
        <taxon>Theaceae</taxon>
        <taxon>Camellia</taxon>
    </lineage>
</organism>
<keyword evidence="5 10" id="KW-0560">Oxidoreductase</keyword>
<keyword evidence="3 9" id="KW-0349">Heme</keyword>
<dbReference type="PROSITE" id="PS00086">
    <property type="entry name" value="CYTOCHROME_P450"/>
    <property type="match status" value="1"/>
</dbReference>
<dbReference type="Gene3D" id="1.10.630.10">
    <property type="entry name" value="Cytochrome P450"/>
    <property type="match status" value="1"/>
</dbReference>